<evidence type="ECO:0000256" key="1">
    <source>
        <dbReference type="SAM" id="MobiDB-lite"/>
    </source>
</evidence>
<proteinExistence type="predicted"/>
<gene>
    <name evidence="2" type="ORF">DAEQUDRAFT_810065</name>
</gene>
<evidence type="ECO:0000313" key="3">
    <source>
        <dbReference type="Proteomes" id="UP000076727"/>
    </source>
</evidence>
<evidence type="ECO:0000313" key="2">
    <source>
        <dbReference type="EMBL" id="KZT71414.1"/>
    </source>
</evidence>
<name>A0A165S1G3_9APHY</name>
<dbReference type="OrthoDB" id="2678231at2759"/>
<dbReference type="AlphaFoldDB" id="A0A165S1G3"/>
<feature type="region of interest" description="Disordered" evidence="1">
    <location>
        <begin position="100"/>
        <end position="119"/>
    </location>
</feature>
<keyword evidence="3" id="KW-1185">Reference proteome</keyword>
<accession>A0A165S1G3</accession>
<feature type="non-terminal residue" evidence="2">
    <location>
        <position position="1"/>
    </location>
</feature>
<feature type="compositionally biased region" description="Basic and acidic residues" evidence="1">
    <location>
        <begin position="100"/>
        <end position="114"/>
    </location>
</feature>
<reference evidence="2 3" key="1">
    <citation type="journal article" date="2016" name="Mol. Biol. Evol.">
        <title>Comparative Genomics of Early-Diverging Mushroom-Forming Fungi Provides Insights into the Origins of Lignocellulose Decay Capabilities.</title>
        <authorList>
            <person name="Nagy L.G."/>
            <person name="Riley R."/>
            <person name="Tritt A."/>
            <person name="Adam C."/>
            <person name="Daum C."/>
            <person name="Floudas D."/>
            <person name="Sun H."/>
            <person name="Yadav J.S."/>
            <person name="Pangilinan J."/>
            <person name="Larsson K.H."/>
            <person name="Matsuura K."/>
            <person name="Barry K."/>
            <person name="Labutti K."/>
            <person name="Kuo R."/>
            <person name="Ohm R.A."/>
            <person name="Bhattacharya S.S."/>
            <person name="Shirouzu T."/>
            <person name="Yoshinaga Y."/>
            <person name="Martin F.M."/>
            <person name="Grigoriev I.V."/>
            <person name="Hibbett D.S."/>
        </authorList>
    </citation>
    <scope>NUCLEOTIDE SEQUENCE [LARGE SCALE GENOMIC DNA]</scope>
    <source>
        <strain evidence="2 3">L-15889</strain>
    </source>
</reference>
<dbReference type="Proteomes" id="UP000076727">
    <property type="component" value="Unassembled WGS sequence"/>
</dbReference>
<protein>
    <submittedName>
        <fullName evidence="2">Uncharacterized protein</fullName>
    </submittedName>
</protein>
<organism evidence="2 3">
    <name type="scientific">Daedalea quercina L-15889</name>
    <dbReference type="NCBI Taxonomy" id="1314783"/>
    <lineage>
        <taxon>Eukaryota</taxon>
        <taxon>Fungi</taxon>
        <taxon>Dikarya</taxon>
        <taxon>Basidiomycota</taxon>
        <taxon>Agaricomycotina</taxon>
        <taxon>Agaricomycetes</taxon>
        <taxon>Polyporales</taxon>
        <taxon>Fomitopsis</taxon>
    </lineage>
</organism>
<dbReference type="EMBL" id="KV429046">
    <property type="protein sequence ID" value="KZT71414.1"/>
    <property type="molecule type" value="Genomic_DNA"/>
</dbReference>
<sequence length="303" mass="34602">MVRQQTPLVQKFSPHASRLQKVTSTRYGQRAPQKSPLAATFPTARTVRTALQSANTNRFLQSRTQLAAIKEEPFQEEEEQSAYNQRHDLRREFDALERDEDLSYRKQQTRKRDEDDSMDWDDESTLVAMLQETPAVDEQEEVTALANKLKAPMAAQGAAMREYLGETLLPVIARVREVHAALENKVDLQFAGGVLAFDEVCKRVESMAIRDEDQLKTAYTDCQHNMECILEQLEETYARRDELWIKLQQDMDQCAERARGALEALPAEVERAIATLEKKSKELEKDGSAASKQKMLKGLLEKL</sequence>